<dbReference type="InterPro" id="IPR000387">
    <property type="entry name" value="Tyr_Pase_dom"/>
</dbReference>
<dbReference type="GO" id="GO:0004725">
    <property type="term" value="F:protein tyrosine phosphatase activity"/>
    <property type="evidence" value="ECO:0007669"/>
    <property type="project" value="UniProtKB-EC"/>
</dbReference>
<organism evidence="3 4">
    <name type="scientific">Paenibacillus phyllosphaerae</name>
    <dbReference type="NCBI Taxonomy" id="274593"/>
    <lineage>
        <taxon>Bacteria</taxon>
        <taxon>Bacillati</taxon>
        <taxon>Bacillota</taxon>
        <taxon>Bacilli</taxon>
        <taxon>Bacillales</taxon>
        <taxon>Paenibacillaceae</taxon>
        <taxon>Paenibacillus</taxon>
    </lineage>
</organism>
<evidence type="ECO:0000259" key="2">
    <source>
        <dbReference type="PROSITE" id="PS50056"/>
    </source>
</evidence>
<evidence type="ECO:0000313" key="4">
    <source>
        <dbReference type="Proteomes" id="UP000570361"/>
    </source>
</evidence>
<feature type="domain" description="Tyrosine specific protein phosphatases" evidence="2">
    <location>
        <begin position="228"/>
        <end position="283"/>
    </location>
</feature>
<reference evidence="3 4" key="1">
    <citation type="submission" date="2020-08" db="EMBL/GenBank/DDBJ databases">
        <title>Genomic Encyclopedia of Type Strains, Phase III (KMG-III): the genomes of soil and plant-associated and newly described type strains.</title>
        <authorList>
            <person name="Whitman W."/>
        </authorList>
    </citation>
    <scope>NUCLEOTIDE SEQUENCE [LARGE SCALE GENOMIC DNA]</scope>
    <source>
        <strain evidence="3 4">CECT 5862</strain>
    </source>
</reference>
<dbReference type="SUPFAM" id="SSF52799">
    <property type="entry name" value="(Phosphotyrosine protein) phosphatases II"/>
    <property type="match status" value="1"/>
</dbReference>
<dbReference type="InterPro" id="IPR026893">
    <property type="entry name" value="Tyr/Ser_Pase_IphP-type"/>
</dbReference>
<sequence length="366" mass="41680">MEHMEHEHMQRQTADHPPFAAGLNSYETIVQSGAARIRFTRRTDGTLHFDWQSDDGENRLGRTNFYWSKNPVDDGAEAILLGTADGGSFTVQDPAPGSRVYFHLRFDSGERVIVADRILPLEGTLNFRDLGGYETTDGRMVKWGRLYRSGELSALTEEDRDYLEELGIVRVCDLRRPDELAKKPNRSLSEAEQVSVDLMRHFWNSAFKHDQKNLGYENAVEIFKFLNRSFVHAVEALQRLFQQVLEAQGRPVVVHCAQGKDRTGLAIALLLYAIGVPMETIMKDYELSNLFYEAFVAQHEQEAEANQISSDPGFVRAIMSVNREYLQAAFDEIADKFGTIDRYLEESLTIDAAKREHLRKLLVDGD</sequence>
<proteinExistence type="inferred from homology"/>
<dbReference type="PROSITE" id="PS50056">
    <property type="entry name" value="TYR_PHOSPHATASE_2"/>
    <property type="match status" value="1"/>
</dbReference>
<accession>A0A7W5FQA4</accession>
<dbReference type="Gene3D" id="3.90.190.10">
    <property type="entry name" value="Protein tyrosine phosphatase superfamily"/>
    <property type="match status" value="1"/>
</dbReference>
<comment type="caution">
    <text evidence="3">The sequence shown here is derived from an EMBL/GenBank/DDBJ whole genome shotgun (WGS) entry which is preliminary data.</text>
</comment>
<dbReference type="PROSITE" id="PS00383">
    <property type="entry name" value="TYR_PHOSPHATASE_1"/>
    <property type="match status" value="1"/>
</dbReference>
<evidence type="ECO:0000313" key="3">
    <source>
        <dbReference type="EMBL" id="MBB3112814.1"/>
    </source>
</evidence>
<dbReference type="PANTHER" id="PTHR31126:SF1">
    <property type="entry name" value="TYROSINE SPECIFIC PROTEIN PHOSPHATASES DOMAIN-CONTAINING PROTEIN"/>
    <property type="match status" value="1"/>
</dbReference>
<dbReference type="Proteomes" id="UP000570361">
    <property type="component" value="Unassembled WGS sequence"/>
</dbReference>
<keyword evidence="3" id="KW-0378">Hydrolase</keyword>
<evidence type="ECO:0000256" key="1">
    <source>
        <dbReference type="ARBA" id="ARBA00009580"/>
    </source>
</evidence>
<comment type="similarity">
    <text evidence="1">Belongs to the protein-tyrosine phosphatase family.</text>
</comment>
<dbReference type="Pfam" id="PF13350">
    <property type="entry name" value="Y_phosphatase3"/>
    <property type="match status" value="1"/>
</dbReference>
<dbReference type="EC" id="3.1.3.48" evidence="3"/>
<dbReference type="InterPro" id="IPR029021">
    <property type="entry name" value="Prot-tyrosine_phosphatase-like"/>
</dbReference>
<name>A0A7W5FQA4_9BACL</name>
<protein>
    <submittedName>
        <fullName evidence="3">Protein-tyrosine phosphatase</fullName>
        <ecNumber evidence="3">3.1.3.48</ecNumber>
    </submittedName>
</protein>
<dbReference type="InterPro" id="IPR016130">
    <property type="entry name" value="Tyr_Pase_AS"/>
</dbReference>
<keyword evidence="4" id="KW-1185">Reference proteome</keyword>
<dbReference type="PANTHER" id="PTHR31126">
    <property type="entry name" value="TYROSINE-PROTEIN PHOSPHATASE"/>
    <property type="match status" value="1"/>
</dbReference>
<dbReference type="AlphaFoldDB" id="A0A7W5FQA4"/>
<dbReference type="RefSeq" id="WP_183602921.1">
    <property type="nucleotide sequence ID" value="NZ_JACHXK010000014.1"/>
</dbReference>
<gene>
    <name evidence="3" type="ORF">FHS18_004916</name>
</gene>
<dbReference type="EMBL" id="JACHXK010000014">
    <property type="protein sequence ID" value="MBB3112814.1"/>
    <property type="molecule type" value="Genomic_DNA"/>
</dbReference>